<evidence type="ECO:0000313" key="1">
    <source>
        <dbReference type="EMBL" id="NNJ24000.1"/>
    </source>
</evidence>
<reference evidence="1 2" key="1">
    <citation type="journal article" date="2020" name="Syst. Appl. Microbiol.">
        <title>Alienimonas chondri sp. nov., a novel planctomycete isolated from the biofilm of the red alga Chondrus crispus.</title>
        <authorList>
            <person name="Vitorino I."/>
            <person name="Albuquerque L."/>
            <person name="Wiegand S."/>
            <person name="Kallscheuer N."/>
            <person name="da Costa M.S."/>
            <person name="Lobo-da-Cunha A."/>
            <person name="Jogler C."/>
            <person name="Lage O.M."/>
        </authorList>
    </citation>
    <scope>NUCLEOTIDE SEQUENCE [LARGE SCALE GENOMIC DNA]</scope>
    <source>
        <strain evidence="1 2">LzC2</strain>
    </source>
</reference>
<evidence type="ECO:0000313" key="2">
    <source>
        <dbReference type="Proteomes" id="UP000609651"/>
    </source>
</evidence>
<proteinExistence type="predicted"/>
<sequence length="76" mass="8654">MADPANPVKPAGANPEDVKRRYREFLDLLPLTLSLAGLPTSESGRYYTEEQIESRAFTIKSAWRLARQTTRECLQK</sequence>
<dbReference type="Proteomes" id="UP000609651">
    <property type="component" value="Unassembled WGS sequence"/>
</dbReference>
<name>A0ABX1V6W9_9PLAN</name>
<organism evidence="1 2">
    <name type="scientific">Alienimonas chondri</name>
    <dbReference type="NCBI Taxonomy" id="2681879"/>
    <lineage>
        <taxon>Bacteria</taxon>
        <taxon>Pseudomonadati</taxon>
        <taxon>Planctomycetota</taxon>
        <taxon>Planctomycetia</taxon>
        <taxon>Planctomycetales</taxon>
        <taxon>Planctomycetaceae</taxon>
        <taxon>Alienimonas</taxon>
    </lineage>
</organism>
<dbReference type="RefSeq" id="WP_171182476.1">
    <property type="nucleotide sequence ID" value="NZ_WTPX01000001.1"/>
</dbReference>
<protein>
    <submittedName>
        <fullName evidence="1">Uncharacterized protein</fullName>
    </submittedName>
</protein>
<accession>A0ABX1V6W9</accession>
<keyword evidence="2" id="KW-1185">Reference proteome</keyword>
<gene>
    <name evidence="1" type="ORF">LzC2_00470</name>
</gene>
<comment type="caution">
    <text evidence="1">The sequence shown here is derived from an EMBL/GenBank/DDBJ whole genome shotgun (WGS) entry which is preliminary data.</text>
</comment>
<dbReference type="EMBL" id="WTPX01000001">
    <property type="protein sequence ID" value="NNJ24000.1"/>
    <property type="molecule type" value="Genomic_DNA"/>
</dbReference>